<evidence type="ECO:0000259" key="3">
    <source>
        <dbReference type="PROSITE" id="PS51462"/>
    </source>
</evidence>
<dbReference type="PANTHER" id="PTHR43046">
    <property type="entry name" value="GDP-MANNOSE MANNOSYL HYDROLASE"/>
    <property type="match status" value="1"/>
</dbReference>
<dbReference type="SUPFAM" id="SSF55811">
    <property type="entry name" value="Nudix"/>
    <property type="match status" value="1"/>
</dbReference>
<dbReference type="InterPro" id="IPR000086">
    <property type="entry name" value="NUDIX_hydrolase_dom"/>
</dbReference>
<evidence type="ECO:0000256" key="1">
    <source>
        <dbReference type="ARBA" id="ARBA00001946"/>
    </source>
</evidence>
<evidence type="ECO:0000313" key="4">
    <source>
        <dbReference type="EMBL" id="EFP96181.1"/>
    </source>
</evidence>
<dbReference type="CDD" id="cd18880">
    <property type="entry name" value="NUDIX_ADPRase"/>
    <property type="match status" value="1"/>
</dbReference>
<dbReference type="STRING" id="796620.VIBC2010_03717"/>
<evidence type="ECO:0000313" key="5">
    <source>
        <dbReference type="Proteomes" id="UP000002943"/>
    </source>
</evidence>
<reference evidence="4 5" key="1">
    <citation type="journal article" date="2012" name="Int. J. Syst. Evol. Microbiol.">
        <title>Vibrio caribbeanicus sp. nov., isolated from the marine sponge Scleritoderma cyanea.</title>
        <authorList>
            <person name="Hoffmann M."/>
            <person name="Monday S.R."/>
            <person name="Allard M.W."/>
            <person name="Strain E.A."/>
            <person name="Whittaker P."/>
            <person name="Naum M."/>
            <person name="McCarthy P.J."/>
            <person name="Lopez J.V."/>
            <person name="Fischer M."/>
            <person name="Brown E.W."/>
        </authorList>
    </citation>
    <scope>NUCLEOTIDE SEQUENCE [LARGE SCALE GENOMIC DNA]</scope>
    <source>
        <strain evidence="4 5">ATCC BAA-2122</strain>
    </source>
</reference>
<dbReference type="PROSITE" id="PS51462">
    <property type="entry name" value="NUDIX"/>
    <property type="match status" value="1"/>
</dbReference>
<dbReference type="OrthoDB" id="9810648at2"/>
<organism evidence="4 5">
    <name type="scientific">Vibrio caribbeanicus ATCC BAA-2122</name>
    <dbReference type="NCBI Taxonomy" id="796620"/>
    <lineage>
        <taxon>Bacteria</taxon>
        <taxon>Pseudomonadati</taxon>
        <taxon>Pseudomonadota</taxon>
        <taxon>Gammaproteobacteria</taxon>
        <taxon>Vibrionales</taxon>
        <taxon>Vibrionaceae</taxon>
        <taxon>Vibrio</taxon>
    </lineage>
</organism>
<sequence length="160" mass="18312">MQHRIRSAGILLKNDCILLIKVRDFSGEYWIPPGGGLEREDVSTKGCLVREFKEETDLDVEVGDLICVREFLETNKQRYNVELFYLITAFEGEPSTDSLAGLNDENYIQSVEWIPVSTLHSLRTYPSQLEKTVLRRIEDGRFSTHLGGYVQGENEDVNIL</sequence>
<accession>E3BL85</accession>
<dbReference type="Proteomes" id="UP000002943">
    <property type="component" value="Unassembled WGS sequence"/>
</dbReference>
<keyword evidence="2" id="KW-0378">Hydrolase</keyword>
<gene>
    <name evidence="4" type="ORF">VIBC2010_03717</name>
</gene>
<dbReference type="eggNOG" id="COG1051">
    <property type="taxonomic scope" value="Bacteria"/>
</dbReference>
<keyword evidence="5" id="KW-1185">Reference proteome</keyword>
<comment type="cofactor">
    <cofactor evidence="1">
        <name>Mg(2+)</name>
        <dbReference type="ChEBI" id="CHEBI:18420"/>
    </cofactor>
</comment>
<comment type="caution">
    <text evidence="4">The sequence shown here is derived from an EMBL/GenBank/DDBJ whole genome shotgun (WGS) entry which is preliminary data.</text>
</comment>
<feature type="domain" description="Nudix hydrolase" evidence="3">
    <location>
        <begin position="1"/>
        <end position="135"/>
    </location>
</feature>
<dbReference type="EMBL" id="AEIU01000076">
    <property type="protein sequence ID" value="EFP96181.1"/>
    <property type="molecule type" value="Genomic_DNA"/>
</dbReference>
<dbReference type="GO" id="GO:0016787">
    <property type="term" value="F:hydrolase activity"/>
    <property type="evidence" value="ECO:0007669"/>
    <property type="project" value="UniProtKB-KW"/>
</dbReference>
<dbReference type="PANTHER" id="PTHR43046:SF16">
    <property type="entry name" value="ADP-RIBOSE PYROPHOSPHATASE YJHB-RELATED"/>
    <property type="match status" value="1"/>
</dbReference>
<protein>
    <submittedName>
        <fullName evidence="4">Putative pyrophosphatase</fullName>
    </submittedName>
</protein>
<dbReference type="Pfam" id="PF00293">
    <property type="entry name" value="NUDIX"/>
    <property type="match status" value="1"/>
</dbReference>
<dbReference type="Gene3D" id="3.90.79.10">
    <property type="entry name" value="Nucleoside Triphosphate Pyrophosphohydrolase"/>
    <property type="match status" value="1"/>
</dbReference>
<name>E3BL85_9VIBR</name>
<dbReference type="RefSeq" id="WP_009601816.1">
    <property type="nucleotide sequence ID" value="NZ_AEIU01000076.1"/>
</dbReference>
<dbReference type="InterPro" id="IPR015797">
    <property type="entry name" value="NUDIX_hydrolase-like_dom_sf"/>
</dbReference>
<proteinExistence type="predicted"/>
<evidence type="ECO:0000256" key="2">
    <source>
        <dbReference type="ARBA" id="ARBA00022801"/>
    </source>
</evidence>
<dbReference type="AlphaFoldDB" id="E3BL85"/>